<keyword evidence="3" id="KW-1185">Reference proteome</keyword>
<gene>
    <name evidence="2" type="ORF">PL9631_560090</name>
</gene>
<comment type="caution">
    <text evidence="2">The sequence shown here is derived from an EMBL/GenBank/DDBJ whole genome shotgun (WGS) entry which is preliminary data.</text>
</comment>
<reference evidence="2" key="1">
    <citation type="submission" date="2019-10" db="EMBL/GenBank/DDBJ databases">
        <authorList>
            <consortium name="Genoscope - CEA"/>
            <person name="William W."/>
        </authorList>
    </citation>
    <scope>NUCLEOTIDE SEQUENCE [LARGE SCALE GENOMIC DNA]</scope>
    <source>
        <strain evidence="2">BBR_PRJEB10994</strain>
    </source>
</reference>
<proteinExistence type="predicted"/>
<protein>
    <submittedName>
        <fullName evidence="2">Uncharacterized protein</fullName>
    </submittedName>
</protein>
<evidence type="ECO:0000313" key="3">
    <source>
        <dbReference type="Proteomes" id="UP000182190"/>
    </source>
</evidence>
<evidence type="ECO:0000313" key="2">
    <source>
        <dbReference type="EMBL" id="VXD21439.1"/>
    </source>
</evidence>
<dbReference type="AlphaFoldDB" id="A0A7Z9BU89"/>
<dbReference type="EMBL" id="CZCS02000197">
    <property type="protein sequence ID" value="VXD21439.1"/>
    <property type="molecule type" value="Genomic_DNA"/>
</dbReference>
<name>A0A7Z9BU89_9CYAN</name>
<organism evidence="2 3">
    <name type="scientific">Planktothrix paucivesiculata PCC 9631</name>
    <dbReference type="NCBI Taxonomy" id="671071"/>
    <lineage>
        <taxon>Bacteria</taxon>
        <taxon>Bacillati</taxon>
        <taxon>Cyanobacteriota</taxon>
        <taxon>Cyanophyceae</taxon>
        <taxon>Oscillatoriophycideae</taxon>
        <taxon>Oscillatoriales</taxon>
        <taxon>Microcoleaceae</taxon>
        <taxon>Planktothrix</taxon>
    </lineage>
</organism>
<accession>A0A7Z9BU89</accession>
<dbReference type="Proteomes" id="UP000182190">
    <property type="component" value="Unassembled WGS sequence"/>
</dbReference>
<feature type="region of interest" description="Disordered" evidence="1">
    <location>
        <begin position="1"/>
        <end position="26"/>
    </location>
</feature>
<sequence length="26" mass="3037">MADQPNLQELGELRITNGEQKECTYR</sequence>
<evidence type="ECO:0000256" key="1">
    <source>
        <dbReference type="SAM" id="MobiDB-lite"/>
    </source>
</evidence>